<evidence type="ECO:0000256" key="1">
    <source>
        <dbReference type="SAM" id="MobiDB-lite"/>
    </source>
</evidence>
<keyword evidence="3" id="KW-0548">Nucleotidyltransferase</keyword>
<dbReference type="InterPro" id="IPR029787">
    <property type="entry name" value="Nucleotide_cyclase"/>
</dbReference>
<accession>A0ABY4HCD1</accession>
<dbReference type="SUPFAM" id="SSF55073">
    <property type="entry name" value="Nucleotide cyclase"/>
    <property type="match status" value="1"/>
</dbReference>
<keyword evidence="4" id="KW-1185">Reference proteome</keyword>
<dbReference type="Proteomes" id="UP000830326">
    <property type="component" value="Chromosome"/>
</dbReference>
<dbReference type="Gene3D" id="3.30.450.40">
    <property type="match status" value="2"/>
</dbReference>
<dbReference type="Pfam" id="PF00990">
    <property type="entry name" value="GGDEF"/>
    <property type="match status" value="1"/>
</dbReference>
<dbReference type="Gene3D" id="3.30.70.270">
    <property type="match status" value="1"/>
</dbReference>
<dbReference type="InterPro" id="IPR050469">
    <property type="entry name" value="Diguanylate_Cyclase"/>
</dbReference>
<dbReference type="InterPro" id="IPR003018">
    <property type="entry name" value="GAF"/>
</dbReference>
<evidence type="ECO:0000313" key="3">
    <source>
        <dbReference type="EMBL" id="UOR11913.1"/>
    </source>
</evidence>
<evidence type="ECO:0000259" key="2">
    <source>
        <dbReference type="PROSITE" id="PS50887"/>
    </source>
</evidence>
<dbReference type="InterPro" id="IPR029016">
    <property type="entry name" value="GAF-like_dom_sf"/>
</dbReference>
<dbReference type="EMBL" id="CP095075">
    <property type="protein sequence ID" value="UOR11913.1"/>
    <property type="molecule type" value="Genomic_DNA"/>
</dbReference>
<feature type="domain" description="GGDEF" evidence="2">
    <location>
        <begin position="494"/>
        <end position="622"/>
    </location>
</feature>
<dbReference type="SMART" id="SM00267">
    <property type="entry name" value="GGDEF"/>
    <property type="match status" value="1"/>
</dbReference>
<sequence>MKLQGKETNGVPSIQSRLLNLYFMRTALSFQNFVTELTNEIQNFLQADFAAFYLLDEGEGDYCLVSTTSENHKFPERINTTETGDPCRLLSSHYVIARYKARPLVLPLGPKTRRLGYIMLQQSPYTRRSRGELITIASEVTKYLVKAESYYTAHDEKKKYELLYNITSKIHSSIDMDGVLKEVISTLRKVHPEYHYYLSLSQNHNASHDLPVRELSYEGGNSNRASTRAYLTGEWQVEVRTKEKQSYLYAPLKGKQGVYGVLQIVAPSYLFFAKKDIELFVQIANTAGNALENARLYQHSRELVNDLQLINETAHKLSSNMRLTEKITYMTSQISDFCKADEVGFLSFHQQQSNKYSVLKGSTAFFNNLSGESRDVISKIDQFVLVEKEPVFIGDLRTRIHSEVDFPYKSVMAVPMIDHEQLNGLTIVLHREPYFFSFESFKLLQSLVHHSTLAFANAMLREELEKTVITDYLTKLHSRNHLEECVIRHLELDQQGSFFLFDIDNFKQINDSFGHQTGDEVIKQVSDVMKQEVGINGLAARWGGEELAIYMPGFMHEEALLLAESIRGRVAHMTEPLVTVSCGICSWIDESKPSAKSLVQQADKALYRAKKSGKNQICSAPVQEHERTAPK</sequence>
<dbReference type="RefSeq" id="WP_245032333.1">
    <property type="nucleotide sequence ID" value="NZ_CP095075.1"/>
</dbReference>
<dbReference type="NCBIfam" id="TIGR00254">
    <property type="entry name" value="GGDEF"/>
    <property type="match status" value="1"/>
</dbReference>
<dbReference type="InterPro" id="IPR043128">
    <property type="entry name" value="Rev_trsase/Diguanyl_cyclase"/>
</dbReference>
<dbReference type="PANTHER" id="PTHR45138">
    <property type="entry name" value="REGULATORY COMPONENTS OF SENSORY TRANSDUCTION SYSTEM"/>
    <property type="match status" value="1"/>
</dbReference>
<dbReference type="GO" id="GO:0052621">
    <property type="term" value="F:diguanylate cyclase activity"/>
    <property type="evidence" value="ECO:0007669"/>
    <property type="project" value="UniProtKB-EC"/>
</dbReference>
<name>A0ABY4HCD1_9BACI</name>
<reference evidence="3" key="1">
    <citation type="submission" date="2022-04" db="EMBL/GenBank/DDBJ databases">
        <title>Halobacillus sp. isolated from saltern.</title>
        <authorList>
            <person name="Won M."/>
            <person name="Lee C.-M."/>
            <person name="Woen H.-Y."/>
            <person name="Kwon S.-W."/>
        </authorList>
    </citation>
    <scope>NUCLEOTIDE SEQUENCE</scope>
    <source>
        <strain evidence="3">SSHM10-5</strain>
    </source>
</reference>
<organism evidence="3 4">
    <name type="scientific">Halobacillus amylolyticus</name>
    <dbReference type="NCBI Taxonomy" id="2932259"/>
    <lineage>
        <taxon>Bacteria</taxon>
        <taxon>Bacillati</taxon>
        <taxon>Bacillota</taxon>
        <taxon>Bacilli</taxon>
        <taxon>Bacillales</taxon>
        <taxon>Bacillaceae</taxon>
        <taxon>Halobacillus</taxon>
    </lineage>
</organism>
<keyword evidence="3" id="KW-0808">Transferase</keyword>
<dbReference type="Pfam" id="PF01590">
    <property type="entry name" value="GAF"/>
    <property type="match status" value="1"/>
</dbReference>
<evidence type="ECO:0000313" key="4">
    <source>
        <dbReference type="Proteomes" id="UP000830326"/>
    </source>
</evidence>
<dbReference type="EC" id="2.7.7.65" evidence="3"/>
<dbReference type="PANTHER" id="PTHR45138:SF9">
    <property type="entry name" value="DIGUANYLATE CYCLASE DGCM-RELATED"/>
    <property type="match status" value="1"/>
</dbReference>
<dbReference type="SUPFAM" id="SSF55781">
    <property type="entry name" value="GAF domain-like"/>
    <property type="match status" value="3"/>
</dbReference>
<dbReference type="InterPro" id="IPR000160">
    <property type="entry name" value="GGDEF_dom"/>
</dbReference>
<proteinExistence type="predicted"/>
<protein>
    <submittedName>
        <fullName evidence="3">Diguanylate cyclase</fullName>
        <ecNumber evidence="3">2.7.7.65</ecNumber>
    </submittedName>
</protein>
<dbReference type="PROSITE" id="PS50887">
    <property type="entry name" value="GGDEF"/>
    <property type="match status" value="1"/>
</dbReference>
<dbReference type="CDD" id="cd01949">
    <property type="entry name" value="GGDEF"/>
    <property type="match status" value="1"/>
</dbReference>
<gene>
    <name evidence="3" type="ORF">MUO15_20575</name>
</gene>
<feature type="region of interest" description="Disordered" evidence="1">
    <location>
        <begin position="611"/>
        <end position="631"/>
    </location>
</feature>
<dbReference type="SMART" id="SM00065">
    <property type="entry name" value="GAF"/>
    <property type="match status" value="2"/>
</dbReference>